<name>A0A1H3KFG8_9FIRM</name>
<dbReference type="InterPro" id="IPR024212">
    <property type="entry name" value="DUF3837"/>
</dbReference>
<dbReference type="EMBL" id="FNPG01000020">
    <property type="protein sequence ID" value="SDY50883.1"/>
    <property type="molecule type" value="Genomic_DNA"/>
</dbReference>
<dbReference type="STRING" id="1122142.SAMN02910414_01710"/>
<dbReference type="RefSeq" id="WP_074718057.1">
    <property type="nucleotide sequence ID" value="NZ_FNPG01000020.1"/>
</dbReference>
<evidence type="ECO:0000259" key="1">
    <source>
        <dbReference type="Pfam" id="PF12939"/>
    </source>
</evidence>
<dbReference type="Pfam" id="PF12939">
    <property type="entry name" value="DUF3837"/>
    <property type="match status" value="1"/>
</dbReference>
<proteinExistence type="predicted"/>
<keyword evidence="3" id="KW-1185">Reference proteome</keyword>
<protein>
    <recommendedName>
        <fullName evidence="1">DUF3837 domain-containing protein</fullName>
    </recommendedName>
</protein>
<dbReference type="OrthoDB" id="2054502at2"/>
<dbReference type="Proteomes" id="UP000183918">
    <property type="component" value="Unassembled WGS sequence"/>
</dbReference>
<accession>A0A1H3KFG8</accession>
<organism evidence="2 3">
    <name type="scientific">Lachnobacterium bovis DSM 14045</name>
    <dbReference type="NCBI Taxonomy" id="1122142"/>
    <lineage>
        <taxon>Bacteria</taxon>
        <taxon>Bacillati</taxon>
        <taxon>Bacillota</taxon>
        <taxon>Clostridia</taxon>
        <taxon>Lachnospirales</taxon>
        <taxon>Lachnospiraceae</taxon>
        <taxon>Lachnobacterium</taxon>
    </lineage>
</organism>
<feature type="domain" description="DUF3837" evidence="1">
    <location>
        <begin position="1"/>
        <end position="99"/>
    </location>
</feature>
<dbReference type="InterPro" id="IPR038406">
    <property type="entry name" value="DUF3837_sf"/>
</dbReference>
<dbReference type="Gene3D" id="1.20.58.1400">
    <property type="entry name" value="Domain of unknown function DUF3837"/>
    <property type="match status" value="1"/>
</dbReference>
<gene>
    <name evidence="2" type="ORF">SAMN02910414_01710</name>
</gene>
<reference evidence="2 3" key="1">
    <citation type="submission" date="2016-10" db="EMBL/GenBank/DDBJ databases">
        <authorList>
            <person name="de Groot N.N."/>
        </authorList>
    </citation>
    <scope>NUCLEOTIDE SEQUENCE [LARGE SCALE GENOMIC DNA]</scope>
    <source>
        <strain evidence="2 3">DSM 14045</strain>
    </source>
</reference>
<dbReference type="AlphaFoldDB" id="A0A1H3KFG8"/>
<evidence type="ECO:0000313" key="3">
    <source>
        <dbReference type="Proteomes" id="UP000183918"/>
    </source>
</evidence>
<sequence>MVTSIVRQSVIIKCKQKISAMLGNYEFYYSVGFLHKKYNLDCSSDMKPVELKEKIADKLEILQGDSPEEEYLITILKKYRPKDEYNDQMVELFEMGLNEEKPWIVKI</sequence>
<evidence type="ECO:0000313" key="2">
    <source>
        <dbReference type="EMBL" id="SDY50883.1"/>
    </source>
</evidence>